<sequence>MRWSAIIVRRRGLTGVEAATDRAVKGDLNGAAVDAAYLANTLRKGFFYFALAAVGLTPLARVALMGFYVWSEWNEVVPGVVIAWFSANVVQMLGLAYIMARHLYPNGANGSAATTN</sequence>
<accession>A0A4P6F1B9</accession>
<keyword evidence="1" id="KW-0812">Transmembrane</keyword>
<dbReference type="KEGG" id="xya:ET471_03715"/>
<organism evidence="2 3">
    <name type="scientific">Xylanimonas protaetiae</name>
    <dbReference type="NCBI Taxonomy" id="2509457"/>
    <lineage>
        <taxon>Bacteria</taxon>
        <taxon>Bacillati</taxon>
        <taxon>Actinomycetota</taxon>
        <taxon>Actinomycetes</taxon>
        <taxon>Micrococcales</taxon>
        <taxon>Promicromonosporaceae</taxon>
        <taxon>Xylanimonas</taxon>
    </lineage>
</organism>
<dbReference type="EMBL" id="CP035493">
    <property type="protein sequence ID" value="QAY69254.1"/>
    <property type="molecule type" value="Genomic_DNA"/>
</dbReference>
<evidence type="ECO:0000313" key="2">
    <source>
        <dbReference type="EMBL" id="QAY69254.1"/>
    </source>
</evidence>
<name>A0A4P6F1B9_9MICO</name>
<feature type="transmembrane region" description="Helical" evidence="1">
    <location>
        <begin position="46"/>
        <end position="70"/>
    </location>
</feature>
<evidence type="ECO:0000256" key="1">
    <source>
        <dbReference type="SAM" id="Phobius"/>
    </source>
</evidence>
<keyword evidence="3" id="KW-1185">Reference proteome</keyword>
<keyword evidence="1" id="KW-1133">Transmembrane helix</keyword>
<dbReference type="Proteomes" id="UP000292118">
    <property type="component" value="Chromosome"/>
</dbReference>
<protein>
    <submittedName>
        <fullName evidence="2">Uncharacterized protein</fullName>
    </submittedName>
</protein>
<gene>
    <name evidence="2" type="ORF">ET471_03715</name>
</gene>
<dbReference type="RefSeq" id="WP_129186654.1">
    <property type="nucleotide sequence ID" value="NZ_CP035493.1"/>
</dbReference>
<feature type="transmembrane region" description="Helical" evidence="1">
    <location>
        <begin position="76"/>
        <end position="98"/>
    </location>
</feature>
<keyword evidence="1" id="KW-0472">Membrane</keyword>
<proteinExistence type="predicted"/>
<dbReference type="AlphaFoldDB" id="A0A4P6F1B9"/>
<reference evidence="2 3" key="1">
    <citation type="submission" date="2019-01" db="EMBL/GenBank/DDBJ databases">
        <title>Genome sequencing of strain FW10M-9.</title>
        <authorList>
            <person name="Heo J."/>
            <person name="Kim S.-J."/>
            <person name="Kim J.-S."/>
            <person name="Hong S.-B."/>
            <person name="Kwon S.-W."/>
        </authorList>
    </citation>
    <scope>NUCLEOTIDE SEQUENCE [LARGE SCALE GENOMIC DNA]</scope>
    <source>
        <strain evidence="2 3">FW10M-9</strain>
    </source>
</reference>
<evidence type="ECO:0000313" key="3">
    <source>
        <dbReference type="Proteomes" id="UP000292118"/>
    </source>
</evidence>